<keyword evidence="8" id="KW-0539">Nucleus</keyword>
<dbReference type="InterPro" id="IPR051565">
    <property type="entry name" value="Sal_C2H2-zinc-finger"/>
</dbReference>
<feature type="compositionally biased region" description="Polar residues" evidence="11">
    <location>
        <begin position="93"/>
        <end position="105"/>
    </location>
</feature>
<dbReference type="Pfam" id="PF00096">
    <property type="entry name" value="zf-C2H2"/>
    <property type="match status" value="3"/>
</dbReference>
<dbReference type="FunFam" id="3.30.160.60:FF:000556">
    <property type="entry name" value="sal-like protein 2 isoform X2"/>
    <property type="match status" value="1"/>
</dbReference>
<evidence type="ECO:0000256" key="9">
    <source>
        <dbReference type="ARBA" id="ARBA00038474"/>
    </source>
</evidence>
<keyword evidence="3" id="KW-0677">Repeat</keyword>
<feature type="compositionally biased region" description="Low complexity" evidence="11">
    <location>
        <begin position="630"/>
        <end position="650"/>
    </location>
</feature>
<dbReference type="SMART" id="SM00355">
    <property type="entry name" value="ZnF_C2H2"/>
    <property type="match status" value="6"/>
</dbReference>
<keyword evidence="6" id="KW-0805">Transcription regulation</keyword>
<feature type="compositionally biased region" description="Low complexity" evidence="11">
    <location>
        <begin position="360"/>
        <end position="379"/>
    </location>
</feature>
<dbReference type="EMBL" id="SRLO01000143">
    <property type="protein sequence ID" value="TNN71959.1"/>
    <property type="molecule type" value="Genomic_DNA"/>
</dbReference>
<reference evidence="13 14" key="1">
    <citation type="submission" date="2019-03" db="EMBL/GenBank/DDBJ databases">
        <title>First draft genome of Liparis tanakae, snailfish: a comprehensive survey of snailfish specific genes.</title>
        <authorList>
            <person name="Kim W."/>
            <person name="Song I."/>
            <person name="Jeong J.-H."/>
            <person name="Kim D."/>
            <person name="Kim S."/>
            <person name="Ryu S."/>
            <person name="Song J.Y."/>
            <person name="Lee S.K."/>
        </authorList>
    </citation>
    <scope>NUCLEOTIDE SEQUENCE [LARGE SCALE GENOMIC DNA]</scope>
    <source>
        <tissue evidence="13">Muscle</tissue>
    </source>
</reference>
<evidence type="ECO:0000256" key="8">
    <source>
        <dbReference type="ARBA" id="ARBA00023242"/>
    </source>
</evidence>
<dbReference type="FunFam" id="3.30.160.60:FF:000025">
    <property type="entry name" value="Spalt-like transcription factor 1"/>
    <property type="match status" value="1"/>
</dbReference>
<dbReference type="SUPFAM" id="SSF57667">
    <property type="entry name" value="beta-beta-alpha zinc fingers"/>
    <property type="match status" value="3"/>
</dbReference>
<evidence type="ECO:0000256" key="11">
    <source>
        <dbReference type="SAM" id="MobiDB-lite"/>
    </source>
</evidence>
<evidence type="ECO:0000256" key="1">
    <source>
        <dbReference type="ARBA" id="ARBA00004123"/>
    </source>
</evidence>
<feature type="compositionally biased region" description="Low complexity" evidence="11">
    <location>
        <begin position="173"/>
        <end position="188"/>
    </location>
</feature>
<feature type="compositionally biased region" description="Acidic residues" evidence="11">
    <location>
        <begin position="1099"/>
        <end position="1109"/>
    </location>
</feature>
<feature type="compositionally biased region" description="Acidic residues" evidence="11">
    <location>
        <begin position="817"/>
        <end position="830"/>
    </location>
</feature>
<feature type="region of interest" description="Disordered" evidence="11">
    <location>
        <begin position="620"/>
        <end position="688"/>
    </location>
</feature>
<feature type="compositionally biased region" description="Basic residues" evidence="11">
    <location>
        <begin position="1"/>
        <end position="10"/>
    </location>
</feature>
<feature type="compositionally biased region" description="Polar residues" evidence="11">
    <location>
        <begin position="865"/>
        <end position="881"/>
    </location>
</feature>
<dbReference type="InterPro" id="IPR036236">
    <property type="entry name" value="Znf_C2H2_sf"/>
</dbReference>
<dbReference type="FunFam" id="3.30.160.60:FF:000202">
    <property type="entry name" value="Zinc finger protein 574"/>
    <property type="match status" value="1"/>
</dbReference>
<dbReference type="GO" id="GO:0000978">
    <property type="term" value="F:RNA polymerase II cis-regulatory region sequence-specific DNA binding"/>
    <property type="evidence" value="ECO:0007669"/>
    <property type="project" value="TreeGrafter"/>
</dbReference>
<evidence type="ECO:0000256" key="4">
    <source>
        <dbReference type="ARBA" id="ARBA00022771"/>
    </source>
</evidence>
<dbReference type="PANTHER" id="PTHR23233:SF85">
    <property type="entry name" value="SAL-LIKE PROTEIN 2"/>
    <property type="match status" value="1"/>
</dbReference>
<feature type="region of interest" description="Disordered" evidence="11">
    <location>
        <begin position="238"/>
        <end position="312"/>
    </location>
</feature>
<evidence type="ECO:0000256" key="7">
    <source>
        <dbReference type="ARBA" id="ARBA00023163"/>
    </source>
</evidence>
<gene>
    <name evidence="13" type="primary">Sall2</name>
    <name evidence="13" type="ORF">EYF80_017747</name>
</gene>
<evidence type="ECO:0000259" key="12">
    <source>
        <dbReference type="PROSITE" id="PS50157"/>
    </source>
</evidence>
<dbReference type="GO" id="GO:0000981">
    <property type="term" value="F:DNA-binding transcription factor activity, RNA polymerase II-specific"/>
    <property type="evidence" value="ECO:0007669"/>
    <property type="project" value="TreeGrafter"/>
</dbReference>
<feature type="region of interest" description="Disordered" evidence="11">
    <location>
        <begin position="337"/>
        <end position="379"/>
    </location>
</feature>
<feature type="region of interest" description="Disordered" evidence="11">
    <location>
        <begin position="458"/>
        <end position="481"/>
    </location>
</feature>
<dbReference type="GO" id="GO:0008270">
    <property type="term" value="F:zinc ion binding"/>
    <property type="evidence" value="ECO:0007669"/>
    <property type="project" value="UniProtKB-KW"/>
</dbReference>
<feature type="domain" description="C2H2-type" evidence="12">
    <location>
        <begin position="788"/>
        <end position="815"/>
    </location>
</feature>
<keyword evidence="4 10" id="KW-0863">Zinc-finger</keyword>
<feature type="compositionally biased region" description="Basic and acidic residues" evidence="11">
    <location>
        <begin position="1179"/>
        <end position="1196"/>
    </location>
</feature>
<dbReference type="Proteomes" id="UP000314294">
    <property type="component" value="Unassembled WGS sequence"/>
</dbReference>
<feature type="region of interest" description="Disordered" evidence="11">
    <location>
        <begin position="1"/>
        <end position="189"/>
    </location>
</feature>
<keyword evidence="7" id="KW-0804">Transcription</keyword>
<dbReference type="GO" id="GO:0032502">
    <property type="term" value="P:developmental process"/>
    <property type="evidence" value="ECO:0007669"/>
    <property type="project" value="UniProtKB-ARBA"/>
</dbReference>
<keyword evidence="14" id="KW-1185">Reference proteome</keyword>
<organism evidence="13 14">
    <name type="scientific">Liparis tanakae</name>
    <name type="common">Tanaka's snailfish</name>
    <dbReference type="NCBI Taxonomy" id="230148"/>
    <lineage>
        <taxon>Eukaryota</taxon>
        <taxon>Metazoa</taxon>
        <taxon>Chordata</taxon>
        <taxon>Craniata</taxon>
        <taxon>Vertebrata</taxon>
        <taxon>Euteleostomi</taxon>
        <taxon>Actinopterygii</taxon>
        <taxon>Neopterygii</taxon>
        <taxon>Teleostei</taxon>
        <taxon>Neoteleostei</taxon>
        <taxon>Acanthomorphata</taxon>
        <taxon>Eupercaria</taxon>
        <taxon>Perciformes</taxon>
        <taxon>Cottioidei</taxon>
        <taxon>Cottales</taxon>
        <taxon>Liparidae</taxon>
        <taxon>Liparis</taxon>
    </lineage>
</organism>
<keyword evidence="5" id="KW-0862">Zinc</keyword>
<name>A0A4Z2I1L0_9TELE</name>
<feature type="domain" description="C2H2-type" evidence="12">
    <location>
        <begin position="383"/>
        <end position="410"/>
    </location>
</feature>
<sequence length="1292" mass="135206">MSRRKQKRPQHLVNADPGGPRLLSHDDHLGMKSPSTSLGSEVTSSGSSSSSPTSLQDCQPPLAPRPSPGGLHAPSLPSESSPPPHWPSHIAPFTTSLPNTHSSLSPDFPHPSLSSQTHSPPPLGQTSHSLSHQGNSHSTMTSPPMGSSATNTTSSSSSSSSSQCVQLHRDSISPSQLQPSGSPGQHGQIHVSPTLAVLLEELRVLQQRQIHQMQITEEICRHVLRLGGAVFGQDNNTHQASGADCSRKPSGAASSSPTHPSTATPVTPASMLLTGLPSSLFPQPSVSKSGASHVNGSRAQPSSTSSSSISSTMSSSVASLHPLSLSLGLPPRYLHEKSSNTSSFGHSNGISFSTPPLPISSHSQDLQPSSSLGSASSAGRPQHVCRFCGKVLSSDSSLQIHLRSHTGERPYQCPVCLSRFTTRGNLKAHFLRHREQNPELSLSLLPPALSEQTQIVPVSTQRRRKRRADDDESFNGVKGSVPGMPENMALGFLSGASARPSPSSLPLPPSVDMALLSTAHSLLQLNRASAAAAANTSGTGLPSSSSSSSSSMGSQFKGAKQQRFDENTPPHSALHSTSPYSQLAHLPKILFPDGTSPHHLALLRPPGHPSASHLTSAHQLPFAFPPFPKPSTSSPSSSSPATSTQTSETSKLQRLVQKLEKGASSSFSSSQGLADAHGDTHGHDLSTPSSAYRREMLAALGLSPSANAAGLMAGHGLSGSGGAQAANQCGVCLRVLSCPRALRLHQATHLGERPFPCKLCGRSFSTKGSLRAHLATHRARPANSRALNSCPLCPRKFTNALVLQHHIRLHLGGQIPPDEDMPGDDAEETESAVFNERENISPTKAQQVLPLALTTRSKSPIDALNSGSASKKSTAADVTSVKTEESEGSTPSVSPPLTRNPPSVGGQDPLRLRNNALADGSPVNSAVVSEEEEAHADPGSTSPLKAPVDASHSAGVNEDADDTPLSLCVPKPAVENDTPHTDVNDDDDDAAASADKPTASPESNPKPPAADASPALSPKAVPETEEASDGAPQGAREGDAAQSGGESDTSAPTEPLPVSDPEPEKDAQGKDAQGKDAQGKDAQEEDAPVKDAPVKEECSVQEEPSEDPEPSVPAPAQPPRSDKPYSCSQCGKAYASRSGLKGHMKTHPAALPNTPSKAQTNDTDIVEDRSKSTTTKNRVQKEEEQGLAKSPEKGDGTDPLPPIGVVSSVADEPMDTTIVRTRGGRGGGGRTKKKKKRGDTTRGREGLYTLFNLGSSRTPTRRRLKRSGVVTPLRAHVPLYRRCLKMAGDGHR</sequence>
<dbReference type="OrthoDB" id="8922241at2759"/>
<accession>A0A4Z2I1L0</accession>
<dbReference type="PROSITE" id="PS50157">
    <property type="entry name" value="ZINC_FINGER_C2H2_2"/>
    <property type="match status" value="6"/>
</dbReference>
<keyword evidence="2" id="KW-0479">Metal-binding</keyword>
<feature type="compositionally biased region" description="Low complexity" evidence="11">
    <location>
        <begin position="1009"/>
        <end position="1020"/>
    </location>
</feature>
<evidence type="ECO:0000313" key="14">
    <source>
        <dbReference type="Proteomes" id="UP000314294"/>
    </source>
</evidence>
<feature type="compositionally biased region" description="Basic and acidic residues" evidence="11">
    <location>
        <begin position="1062"/>
        <end position="1098"/>
    </location>
</feature>
<feature type="compositionally biased region" description="Polar residues" evidence="11">
    <location>
        <begin position="888"/>
        <end position="901"/>
    </location>
</feature>
<dbReference type="InterPro" id="IPR013087">
    <property type="entry name" value="Znf_C2H2_type"/>
</dbReference>
<comment type="similarity">
    <text evidence="9">Belongs to the sal C2H2-type zinc-finger protein family.</text>
</comment>
<evidence type="ECO:0000313" key="13">
    <source>
        <dbReference type="EMBL" id="TNN71959.1"/>
    </source>
</evidence>
<feature type="domain" description="C2H2-type" evidence="12">
    <location>
        <begin position="755"/>
        <end position="782"/>
    </location>
</feature>
<evidence type="ECO:0000256" key="2">
    <source>
        <dbReference type="ARBA" id="ARBA00022723"/>
    </source>
</evidence>
<feature type="region of interest" description="Disordered" evidence="11">
    <location>
        <begin position="535"/>
        <end position="578"/>
    </location>
</feature>
<dbReference type="GO" id="GO:0005634">
    <property type="term" value="C:nucleus"/>
    <property type="evidence" value="ECO:0007669"/>
    <property type="project" value="UniProtKB-SubCell"/>
</dbReference>
<feature type="compositionally biased region" description="Polar residues" evidence="11">
    <location>
        <begin position="112"/>
        <end position="145"/>
    </location>
</feature>
<comment type="caution">
    <text evidence="13">The sequence shown here is derived from an EMBL/GenBank/DDBJ whole genome shotgun (WGS) entry which is preliminary data.</text>
</comment>
<comment type="subcellular location">
    <subcellularLocation>
        <location evidence="1">Nucleus</location>
    </subcellularLocation>
</comment>
<feature type="compositionally biased region" description="Polar residues" evidence="11">
    <location>
        <begin position="1153"/>
        <end position="1163"/>
    </location>
</feature>
<feature type="compositionally biased region" description="Low complexity" evidence="11">
    <location>
        <begin position="302"/>
        <end position="312"/>
    </location>
</feature>
<evidence type="ECO:0000256" key="5">
    <source>
        <dbReference type="ARBA" id="ARBA00022833"/>
    </source>
</evidence>
<feature type="compositionally biased region" description="Low complexity" evidence="11">
    <location>
        <begin position="147"/>
        <end position="162"/>
    </location>
</feature>
<evidence type="ECO:0000256" key="3">
    <source>
        <dbReference type="ARBA" id="ARBA00022737"/>
    </source>
</evidence>
<feature type="compositionally biased region" description="Low complexity" evidence="11">
    <location>
        <begin position="249"/>
        <end position="270"/>
    </location>
</feature>
<evidence type="ECO:0000256" key="6">
    <source>
        <dbReference type="ARBA" id="ARBA00023015"/>
    </source>
</evidence>
<dbReference type="PANTHER" id="PTHR23233">
    <property type="entry name" value="SAL-LIKE PROTEIN"/>
    <property type="match status" value="1"/>
</dbReference>
<feature type="compositionally biased region" description="Low complexity" evidence="11">
    <location>
        <begin position="33"/>
        <end position="55"/>
    </location>
</feature>
<dbReference type="Gene3D" id="3.30.160.60">
    <property type="entry name" value="Classic Zinc Finger"/>
    <property type="match status" value="4"/>
</dbReference>
<feature type="compositionally biased region" description="Polar residues" evidence="11">
    <location>
        <begin position="339"/>
        <end position="354"/>
    </location>
</feature>
<feature type="domain" description="C2H2-type" evidence="12">
    <location>
        <begin position="1125"/>
        <end position="1152"/>
    </location>
</feature>
<evidence type="ECO:0000256" key="10">
    <source>
        <dbReference type="PROSITE-ProRule" id="PRU00042"/>
    </source>
</evidence>
<feature type="compositionally biased region" description="Polar residues" evidence="11">
    <location>
        <begin position="276"/>
        <end position="301"/>
    </location>
</feature>
<dbReference type="PROSITE" id="PS00028">
    <property type="entry name" value="ZINC_FINGER_C2H2_1"/>
    <property type="match status" value="6"/>
</dbReference>
<feature type="domain" description="C2H2-type" evidence="12">
    <location>
        <begin position="727"/>
        <end position="754"/>
    </location>
</feature>
<feature type="domain" description="C2H2-type" evidence="12">
    <location>
        <begin position="411"/>
        <end position="438"/>
    </location>
</feature>
<feature type="region of interest" description="Disordered" evidence="11">
    <location>
        <begin position="813"/>
        <end position="1241"/>
    </location>
</feature>
<protein>
    <submittedName>
        <fullName evidence="13">Sal-like protein 2</fullName>
    </submittedName>
</protein>
<proteinExistence type="inferred from homology"/>